<dbReference type="InterPro" id="IPR050352">
    <property type="entry name" value="ABCG_transporters"/>
</dbReference>
<evidence type="ECO:0000256" key="1">
    <source>
        <dbReference type="ARBA" id="ARBA00004141"/>
    </source>
</evidence>
<dbReference type="GO" id="GO:0016887">
    <property type="term" value="F:ATP hydrolysis activity"/>
    <property type="evidence" value="ECO:0007669"/>
    <property type="project" value="InterPro"/>
</dbReference>
<evidence type="ECO:0000313" key="7">
    <source>
        <dbReference type="EMBL" id="KAK7305277.1"/>
    </source>
</evidence>
<dbReference type="Pfam" id="PF00005">
    <property type="entry name" value="ABC_tran"/>
    <property type="match status" value="1"/>
</dbReference>
<reference evidence="7 8" key="1">
    <citation type="submission" date="2024-01" db="EMBL/GenBank/DDBJ databases">
        <title>The genomes of 5 underutilized Papilionoideae crops provide insights into root nodulation and disease resistanc.</title>
        <authorList>
            <person name="Jiang F."/>
        </authorList>
    </citation>
    <scope>NUCLEOTIDE SEQUENCE [LARGE SCALE GENOMIC DNA]</scope>
    <source>
        <strain evidence="7">LVBAO_FW01</strain>
        <tissue evidence="7">Leaves</tissue>
    </source>
</reference>
<protein>
    <recommendedName>
        <fullName evidence="6">ABC transporter domain-containing protein</fullName>
    </recommendedName>
</protein>
<dbReference type="Gene3D" id="3.40.50.300">
    <property type="entry name" value="P-loop containing nucleotide triphosphate hydrolases"/>
    <property type="match status" value="1"/>
</dbReference>
<dbReference type="InterPro" id="IPR027417">
    <property type="entry name" value="P-loop_NTPase"/>
</dbReference>
<dbReference type="Proteomes" id="UP001367508">
    <property type="component" value="Unassembled WGS sequence"/>
</dbReference>
<dbReference type="PANTHER" id="PTHR48041:SF135">
    <property type="entry name" value="ABC TRANSPORTER G FAMILY MEMBER 26"/>
    <property type="match status" value="1"/>
</dbReference>
<evidence type="ECO:0000259" key="6">
    <source>
        <dbReference type="Pfam" id="PF00005"/>
    </source>
</evidence>
<gene>
    <name evidence="7" type="ORF">VNO77_43179</name>
</gene>
<comment type="subcellular location">
    <subcellularLocation>
        <location evidence="1">Membrane</location>
        <topology evidence="1">Multi-pass membrane protein</topology>
    </subcellularLocation>
</comment>
<keyword evidence="5" id="KW-0472">Membrane</keyword>
<dbReference type="PANTHER" id="PTHR48041">
    <property type="entry name" value="ABC TRANSPORTER G FAMILY MEMBER 28"/>
    <property type="match status" value="1"/>
</dbReference>
<evidence type="ECO:0000256" key="2">
    <source>
        <dbReference type="ARBA" id="ARBA00022448"/>
    </source>
</evidence>
<evidence type="ECO:0000256" key="5">
    <source>
        <dbReference type="ARBA" id="ARBA00023136"/>
    </source>
</evidence>
<feature type="domain" description="ABC transporter" evidence="6">
    <location>
        <begin position="101"/>
        <end position="134"/>
    </location>
</feature>
<dbReference type="GO" id="GO:0016020">
    <property type="term" value="C:membrane"/>
    <property type="evidence" value="ECO:0007669"/>
    <property type="project" value="UniProtKB-SubCell"/>
</dbReference>
<keyword evidence="8" id="KW-1185">Reference proteome</keyword>
<evidence type="ECO:0000256" key="3">
    <source>
        <dbReference type="ARBA" id="ARBA00022692"/>
    </source>
</evidence>
<name>A0AAN9JUC3_CANGL</name>
<proteinExistence type="predicted"/>
<comment type="caution">
    <text evidence="7">The sequence shown here is derived from an EMBL/GenBank/DDBJ whole genome shotgun (WGS) entry which is preliminary data.</text>
</comment>
<organism evidence="7 8">
    <name type="scientific">Canavalia gladiata</name>
    <name type="common">Sword bean</name>
    <name type="synonym">Dolichos gladiatus</name>
    <dbReference type="NCBI Taxonomy" id="3824"/>
    <lineage>
        <taxon>Eukaryota</taxon>
        <taxon>Viridiplantae</taxon>
        <taxon>Streptophyta</taxon>
        <taxon>Embryophyta</taxon>
        <taxon>Tracheophyta</taxon>
        <taxon>Spermatophyta</taxon>
        <taxon>Magnoliopsida</taxon>
        <taxon>eudicotyledons</taxon>
        <taxon>Gunneridae</taxon>
        <taxon>Pentapetalae</taxon>
        <taxon>rosids</taxon>
        <taxon>fabids</taxon>
        <taxon>Fabales</taxon>
        <taxon>Fabaceae</taxon>
        <taxon>Papilionoideae</taxon>
        <taxon>50 kb inversion clade</taxon>
        <taxon>NPAAA clade</taxon>
        <taxon>indigoferoid/millettioid clade</taxon>
        <taxon>Phaseoleae</taxon>
        <taxon>Canavalia</taxon>
    </lineage>
</organism>
<dbReference type="InterPro" id="IPR003439">
    <property type="entry name" value="ABC_transporter-like_ATP-bd"/>
</dbReference>
<dbReference type="GO" id="GO:0042626">
    <property type="term" value="F:ATPase-coupled transmembrane transporter activity"/>
    <property type="evidence" value="ECO:0007669"/>
    <property type="project" value="TreeGrafter"/>
</dbReference>
<dbReference type="AlphaFoldDB" id="A0AAN9JUC3"/>
<keyword evidence="2" id="KW-0813">Transport</keyword>
<accession>A0AAN9JUC3</accession>
<evidence type="ECO:0000313" key="8">
    <source>
        <dbReference type="Proteomes" id="UP001367508"/>
    </source>
</evidence>
<dbReference type="SUPFAM" id="SSF52540">
    <property type="entry name" value="P-loop containing nucleoside triphosphate hydrolases"/>
    <property type="match status" value="1"/>
</dbReference>
<evidence type="ECO:0000256" key="4">
    <source>
        <dbReference type="ARBA" id="ARBA00022989"/>
    </source>
</evidence>
<keyword evidence="4" id="KW-1133">Transmembrane helix</keyword>
<sequence>MQNLNIGVCDSTWRKLISWGVTKFATTKLMPKLQILTHPVQNRVGSERTPGRRRLVVDEKFEDVEYKVRNSQAFFSNPMKIMTSKLTTQINAKEDRYKKILKGITGSIGLGEILALMGPSGSGKTTLLGVIRETLLNNDWICETRECAFPVINYRRTISLLCSLEVVNQYEQATKICKSGNHHQGARL</sequence>
<dbReference type="EMBL" id="JAYMYQ010000011">
    <property type="protein sequence ID" value="KAK7305277.1"/>
    <property type="molecule type" value="Genomic_DNA"/>
</dbReference>
<keyword evidence="3" id="KW-0812">Transmembrane</keyword>
<dbReference type="GO" id="GO:0005524">
    <property type="term" value="F:ATP binding"/>
    <property type="evidence" value="ECO:0007669"/>
    <property type="project" value="InterPro"/>
</dbReference>